<feature type="repeat" description="TPR" evidence="13">
    <location>
        <begin position="1296"/>
        <end position="1329"/>
    </location>
</feature>
<evidence type="ECO:0000256" key="8">
    <source>
        <dbReference type="ARBA" id="ARBA00023242"/>
    </source>
</evidence>
<feature type="region of interest" description="Disordered" evidence="14">
    <location>
        <begin position="1"/>
        <end position="39"/>
    </location>
</feature>
<evidence type="ECO:0000259" key="15">
    <source>
        <dbReference type="PROSITE" id="PS50126"/>
    </source>
</evidence>
<keyword evidence="13" id="KW-0802">TPR repeat</keyword>
<evidence type="ECO:0000256" key="9">
    <source>
        <dbReference type="ARBA" id="ARBA00059726"/>
    </source>
</evidence>
<comment type="function">
    <text evidence="9">Essential for the generation of mature 18S rRNA, specifically necessary for cleavages at sites A0, 1 and 2 of the 47S precursor. Directly interacts with U3 snoRNA.</text>
</comment>
<evidence type="ECO:0000256" key="14">
    <source>
        <dbReference type="SAM" id="MobiDB-lite"/>
    </source>
</evidence>
<evidence type="ECO:0000256" key="7">
    <source>
        <dbReference type="ARBA" id="ARBA00022990"/>
    </source>
</evidence>
<keyword evidence="5" id="KW-0677">Repeat</keyword>
<reference evidence="16" key="1">
    <citation type="submission" date="2020-12" db="EMBL/GenBank/DDBJ databases">
        <title>Metabolic potential, ecology and presence of endohyphal bacteria is reflected in genomic diversity of Mucoromycotina.</title>
        <authorList>
            <person name="Muszewska A."/>
            <person name="Okrasinska A."/>
            <person name="Steczkiewicz K."/>
            <person name="Drgas O."/>
            <person name="Orlowska M."/>
            <person name="Perlinska-Lenart U."/>
            <person name="Aleksandrzak-Piekarczyk T."/>
            <person name="Szatraj K."/>
            <person name="Zielenkiewicz U."/>
            <person name="Pilsyk S."/>
            <person name="Malc E."/>
            <person name="Mieczkowski P."/>
            <person name="Kruszewska J.S."/>
            <person name="Biernat P."/>
            <person name="Pawlowska J."/>
        </authorList>
    </citation>
    <scope>NUCLEOTIDE SEQUENCE</scope>
    <source>
        <strain evidence="16">CBS 226.32</strain>
    </source>
</reference>
<sequence length="1437" mass="160070">MAGKRKISAKSENDASAVTIAAPTEESFPRGGASALTPLEHREISNKVAKDLFASSKASESTTTTDDAEPAKKKRKPSKKTKKAAAVKEEKPKSDKTYIEQLNFKKLTVGTAFLGCISHINELDLFVSLPHQLVGVVPITEISDAITAIVEKVANEDEDEDMEEEATALPNLADLFHVGQWVRCKVTSIQTDGKKIIELSLKPSLVNEDIIKVDITSGVTLGATVKSVEDHGYILDLGVKDLAGFLPLKESKSYIEKYNRNEELAVGQYVECAIEKTDARTANVTIDRTKIGHAVVEDPFSRITSVLPGQLVSGVIDAVQGNGLGVKMQGLYPTTIDQSHIPASQDIEKEYKLGQNINFRTLFTILNTEEKRIGGSVLPHVLELDVPTVAGDKKSDKFIAQVFPAGSFLEKVQIARVNNTGVWVTLDGISGVFGYVHVSRLADEHIATVSGTTGKFKIGSTHRARVLTYNPVDAVLVLTLQPSVLAEKFLRVADIEIGSMVECEVERLIPAGIIVKVSKSISGLVPTMHMADVKLTRPEFKFKVGKKIQCRVFKVDLMKQKVFLTLKKSLINSEYPIFKDINELKVDDVSHGVIIAIKNNGCVVSYYNNLAAFAPGGEMTETHVANLGEIFNVGQTVKTTVLKVDPEENKMLVSFINTKKKAEKQAEKKAKLDAKHDAKNDALAPGKIITVTIKSIKKNHITLSLPNELEGRVHVSEVYNSFDEIKNPKSPLGQFRSKQEIQVKILGVRNTKLNTYLPITHAAKVKQHVDCSLRLESDNDESAREIRNIKAGDEFIGFISDIHAAYARVSVGSHTTGTMQKQLASSDPNVCNNLSKHFVSGQAIRAVALSVDANKNTIEFMNAEDPKTPRITDISDLEEGQVMNAVIKYTNKVNGVSVNITSKIAGKAYLTDIADTYSEDPTASCTEGQVVRIAIINVNKERSQVDVSLRPSRIYPDIESNEIKSFEDIKRGQVYEGYVSNIAAVGVFVKLNHSIAARIKIANLSDSFVKEWKDIYKLGQLVKAKIIYIDHDMKRLEASLKKSVVEGSSSTPAKGSKKEQQVEDSDSDEEMPEVDDSDEEMEDATFDDDQDADSDEEVEQNNDDEDEEDEEESASAPALNIDSFDWTGINNRVDSSDEEEESDDEESDDKSKDKKKKKEVEDLTAELNTNAPQTASDFERLLVGSPNSSYLWINFMAYQLQLSEIAKARDIGERALKTISFREEQEKMNVWVALLNLENNFGTDETLQEVFKRALVYCEPLKVYLQLVKIYERSDKQDKAEALWEEMTKKFGSQSPEVWTGFGLYCLQHNKSDEARELLQKSLKVLPKHEHVQTIVKFAQLEFKHGEAERGRTILEGVMSNYPKRLDLWNIYIDMEIKTGDTEMTRRLFERVASMKFSSKKMKFLFKKWIQFEKTHGTEDDVQRVKEKTLAYVESMS</sequence>
<dbReference type="InterPro" id="IPR003107">
    <property type="entry name" value="HAT"/>
</dbReference>
<dbReference type="PROSITE" id="PS50005">
    <property type="entry name" value="TPR"/>
    <property type="match status" value="1"/>
</dbReference>
<feature type="domain" description="S1 motif" evidence="15">
    <location>
        <begin position="218"/>
        <end position="289"/>
    </location>
</feature>
<name>A0A8H7RGL6_9FUNG</name>
<dbReference type="FunFam" id="2.40.50.140:FF:000200">
    <property type="entry name" value="Programmed cell death 11"/>
    <property type="match status" value="1"/>
</dbReference>
<dbReference type="InterPro" id="IPR057302">
    <property type="entry name" value="Rrp5_S1"/>
</dbReference>
<dbReference type="InterPro" id="IPR019734">
    <property type="entry name" value="TPR_rpt"/>
</dbReference>
<evidence type="ECO:0000256" key="10">
    <source>
        <dbReference type="ARBA" id="ARBA00062488"/>
    </source>
</evidence>
<feature type="domain" description="S1 motif" evidence="15">
    <location>
        <begin position="110"/>
        <end position="202"/>
    </location>
</feature>
<dbReference type="FunFam" id="2.40.50.140:FF:000103">
    <property type="entry name" value="protein RRP5 homolog"/>
    <property type="match status" value="2"/>
</dbReference>
<feature type="compositionally biased region" description="Basic residues" evidence="14">
    <location>
        <begin position="72"/>
        <end position="85"/>
    </location>
</feature>
<dbReference type="SUPFAM" id="SSF50249">
    <property type="entry name" value="Nucleic acid-binding proteins"/>
    <property type="match status" value="9"/>
</dbReference>
<keyword evidence="6" id="KW-0832">Ubl conjugation</keyword>
<dbReference type="InterPro" id="IPR048059">
    <property type="entry name" value="Rrp5_S1_rpt_hs1_sc1"/>
</dbReference>
<gene>
    <name evidence="16" type="ORF">INT46_006861</name>
</gene>
<dbReference type="InterPro" id="IPR003029">
    <property type="entry name" value="S1_domain"/>
</dbReference>
<dbReference type="Pfam" id="PF23240">
    <property type="entry name" value="HAT_PRP39_N"/>
    <property type="match status" value="1"/>
</dbReference>
<dbReference type="FunFam" id="1.25.40.10:FF:000065">
    <property type="entry name" value="Programmed cell death 11"/>
    <property type="match status" value="1"/>
</dbReference>
<dbReference type="FunFam" id="2.40.50.140:FF:000155">
    <property type="entry name" value="rRNA biogenesis protein RRP5"/>
    <property type="match status" value="1"/>
</dbReference>
<dbReference type="Gene3D" id="2.40.50.140">
    <property type="entry name" value="Nucleic acid-binding proteins"/>
    <property type="match status" value="8"/>
</dbReference>
<dbReference type="Pfam" id="PF00575">
    <property type="entry name" value="S1"/>
    <property type="match status" value="2"/>
</dbReference>
<dbReference type="GO" id="GO:0006364">
    <property type="term" value="P:rRNA processing"/>
    <property type="evidence" value="ECO:0007669"/>
    <property type="project" value="UniProtKB-KW"/>
</dbReference>
<evidence type="ECO:0000313" key="17">
    <source>
        <dbReference type="Proteomes" id="UP000650833"/>
    </source>
</evidence>
<dbReference type="PANTHER" id="PTHR23270:SF10">
    <property type="entry name" value="PROTEIN RRP5 HOMOLOG"/>
    <property type="match status" value="1"/>
</dbReference>
<comment type="subunit">
    <text evidence="10">Interacts with NF-kappa-B p50/NFKB1 and NF-kappa-B p65/RELA.</text>
</comment>
<feature type="domain" description="S1 motif" evidence="15">
    <location>
        <begin position="686"/>
        <end position="762"/>
    </location>
</feature>
<dbReference type="PROSITE" id="PS50126">
    <property type="entry name" value="S1"/>
    <property type="match status" value="8"/>
</dbReference>
<dbReference type="EMBL" id="JAEPRC010000075">
    <property type="protein sequence ID" value="KAG2210791.1"/>
    <property type="molecule type" value="Genomic_DNA"/>
</dbReference>
<evidence type="ECO:0000256" key="6">
    <source>
        <dbReference type="ARBA" id="ARBA00022843"/>
    </source>
</evidence>
<feature type="compositionally biased region" description="Low complexity" evidence="14">
    <location>
        <begin position="55"/>
        <end position="65"/>
    </location>
</feature>
<organism evidence="16 17">
    <name type="scientific">Mucor plumbeus</name>
    <dbReference type="NCBI Taxonomy" id="97098"/>
    <lineage>
        <taxon>Eukaryota</taxon>
        <taxon>Fungi</taxon>
        <taxon>Fungi incertae sedis</taxon>
        <taxon>Mucoromycota</taxon>
        <taxon>Mucoromycotina</taxon>
        <taxon>Mucoromycetes</taxon>
        <taxon>Mucorales</taxon>
        <taxon>Mucorineae</taxon>
        <taxon>Mucoraceae</taxon>
        <taxon>Mucor</taxon>
    </lineage>
</organism>
<feature type="domain" description="S1 motif" evidence="15">
    <location>
        <begin position="972"/>
        <end position="1041"/>
    </location>
</feature>
<accession>A0A8H7RGL6</accession>
<feature type="domain" description="S1 motif" evidence="15">
    <location>
        <begin position="498"/>
        <end position="567"/>
    </location>
</feature>
<dbReference type="SUPFAM" id="SSF48452">
    <property type="entry name" value="TPR-like"/>
    <property type="match status" value="2"/>
</dbReference>
<feature type="region of interest" description="Disordered" evidence="14">
    <location>
        <begin position="55"/>
        <end position="92"/>
    </location>
</feature>
<evidence type="ECO:0000256" key="2">
    <source>
        <dbReference type="ARBA" id="ARBA00022499"/>
    </source>
</evidence>
<evidence type="ECO:0000256" key="5">
    <source>
        <dbReference type="ARBA" id="ARBA00022737"/>
    </source>
</evidence>
<dbReference type="FunFam" id="2.40.50.140:FF:000148">
    <property type="entry name" value="protein RRP5 homolog isoform X1"/>
    <property type="match status" value="1"/>
</dbReference>
<feature type="compositionally biased region" description="Acidic residues" evidence="14">
    <location>
        <begin position="1062"/>
        <end position="1113"/>
    </location>
</feature>
<dbReference type="Gene3D" id="1.25.40.10">
    <property type="entry name" value="Tetratricopeptide repeat domain"/>
    <property type="match status" value="1"/>
</dbReference>
<evidence type="ECO:0000256" key="13">
    <source>
        <dbReference type="PROSITE-ProRule" id="PRU00339"/>
    </source>
</evidence>
<dbReference type="Proteomes" id="UP000650833">
    <property type="component" value="Unassembled WGS sequence"/>
</dbReference>
<feature type="region of interest" description="Disordered" evidence="14">
    <location>
        <begin position="1045"/>
        <end position="1158"/>
    </location>
</feature>
<feature type="domain" description="S1 motif" evidence="15">
    <location>
        <begin position="587"/>
        <end position="656"/>
    </location>
</feature>
<dbReference type="PANTHER" id="PTHR23270">
    <property type="entry name" value="PROGRAMMED CELL DEATH PROTEIN 11 PRE-RRNA PROCESSING PROTEIN RRP5"/>
    <property type="match status" value="1"/>
</dbReference>
<dbReference type="InterPro" id="IPR012340">
    <property type="entry name" value="NA-bd_OB-fold"/>
</dbReference>
<feature type="compositionally biased region" description="Acidic residues" evidence="14">
    <location>
        <begin position="1136"/>
        <end position="1148"/>
    </location>
</feature>
<feature type="domain" description="S1 motif" evidence="15">
    <location>
        <begin position="406"/>
        <end position="481"/>
    </location>
</feature>
<dbReference type="InterPro" id="IPR011990">
    <property type="entry name" value="TPR-like_helical_dom_sf"/>
</dbReference>
<protein>
    <recommendedName>
        <fullName evidence="11">Protein RRP5 homolog</fullName>
    </recommendedName>
    <alternativeName>
        <fullName evidence="12">Programmed cell death protein 11</fullName>
    </alternativeName>
</protein>
<comment type="caution">
    <text evidence="16">The sequence shown here is derived from an EMBL/GenBank/DDBJ whole genome shotgun (WGS) entry which is preliminary data.</text>
</comment>
<evidence type="ECO:0000313" key="16">
    <source>
        <dbReference type="EMBL" id="KAG2210791.1"/>
    </source>
</evidence>
<dbReference type="SMART" id="SM00386">
    <property type="entry name" value="HAT"/>
    <property type="match status" value="7"/>
</dbReference>
<keyword evidence="17" id="KW-1185">Reference proteome</keyword>
<dbReference type="SMART" id="SM00316">
    <property type="entry name" value="S1"/>
    <property type="match status" value="9"/>
</dbReference>
<proteinExistence type="predicted"/>
<dbReference type="InterPro" id="IPR045209">
    <property type="entry name" value="Rrp5"/>
</dbReference>
<keyword evidence="7" id="KW-0007">Acetylation</keyword>
<dbReference type="Pfam" id="PF23459">
    <property type="entry name" value="S1_RRP5"/>
    <property type="match status" value="2"/>
</dbReference>
<dbReference type="GO" id="GO:0032040">
    <property type="term" value="C:small-subunit processome"/>
    <property type="evidence" value="ECO:0007669"/>
    <property type="project" value="TreeGrafter"/>
</dbReference>
<keyword evidence="8" id="KW-0539">Nucleus</keyword>
<evidence type="ECO:0000256" key="11">
    <source>
        <dbReference type="ARBA" id="ARBA00067510"/>
    </source>
</evidence>
<dbReference type="OrthoDB" id="412781at2759"/>
<evidence type="ECO:0000256" key="4">
    <source>
        <dbReference type="ARBA" id="ARBA00022553"/>
    </source>
</evidence>
<evidence type="ECO:0000256" key="12">
    <source>
        <dbReference type="ARBA" id="ARBA00080810"/>
    </source>
</evidence>
<evidence type="ECO:0000256" key="1">
    <source>
        <dbReference type="ARBA" id="ARBA00004604"/>
    </source>
</evidence>
<comment type="subcellular location">
    <subcellularLocation>
        <location evidence="1">Nucleus</location>
        <location evidence="1">Nucleolus</location>
    </subcellularLocation>
</comment>
<feature type="domain" description="S1 motif" evidence="15">
    <location>
        <begin position="880"/>
        <end position="950"/>
    </location>
</feature>
<dbReference type="GO" id="GO:0003723">
    <property type="term" value="F:RNA binding"/>
    <property type="evidence" value="ECO:0007669"/>
    <property type="project" value="TreeGrafter"/>
</dbReference>
<keyword evidence="3" id="KW-0698">rRNA processing</keyword>
<keyword evidence="4" id="KW-0597">Phosphoprotein</keyword>
<dbReference type="CDD" id="cd05693">
    <property type="entry name" value="S1_Rrp5_repeat_hs1_sc1"/>
    <property type="match status" value="1"/>
</dbReference>
<evidence type="ECO:0000256" key="3">
    <source>
        <dbReference type="ARBA" id="ARBA00022552"/>
    </source>
</evidence>
<keyword evidence="2" id="KW-1017">Isopeptide bond</keyword>